<evidence type="ECO:0000313" key="2">
    <source>
        <dbReference type="EMBL" id="GGM57163.1"/>
    </source>
</evidence>
<evidence type="ECO:0000313" key="3">
    <source>
        <dbReference type="Proteomes" id="UP000608890"/>
    </source>
</evidence>
<dbReference type="InterPro" id="IPR001387">
    <property type="entry name" value="Cro/C1-type_HTH"/>
</dbReference>
<feature type="domain" description="HTH cro/C1-type" evidence="1">
    <location>
        <begin position="19"/>
        <end position="74"/>
    </location>
</feature>
<dbReference type="PROSITE" id="PS50943">
    <property type="entry name" value="HTH_CROC1"/>
    <property type="match status" value="1"/>
</dbReference>
<protein>
    <submittedName>
        <fullName evidence="2">Transcriptional regulator</fullName>
    </submittedName>
</protein>
<dbReference type="AlphaFoldDB" id="A0A917X2N7"/>
<evidence type="ECO:0000259" key="1">
    <source>
        <dbReference type="PROSITE" id="PS50943"/>
    </source>
</evidence>
<sequence>MITYGARQSVVADYIGLRIARWRATAGMTQQQLADRVGVSAAYITMIEGGKRAVTKRSLIIALATALGVRVEDLTAQPAQPRDASELAIYSAAPGIRRALDEDPDGPPPNVADVVRSAEEVMRTRMACDYVAYAALLPDLIAATRYLAAEPRTERQGLALFVKAAFAGATGMKSLGHVDLSMRLAERAQHAAALLGEPDEIAAADFATAQVALTGGSQRRSLTLAAIAAERVGDTATEGLASWYGMLHLHAAISAASLGRGDDAAAHYAEAEGALRRAGGADRWRMEFGPANVATWRVAIALENGEPERAPEYARKVDRTALRNAQRRTRLHIDVGRGHFLAGNHEKAVRQFLAADDVSAQELRSRATVKEITGQMVRDARRRGSAELRDLATRLGIDPLDPDPTAT</sequence>
<gene>
    <name evidence="2" type="ORF">GCM10011608_47540</name>
</gene>
<dbReference type="InterPro" id="IPR010982">
    <property type="entry name" value="Lambda_DNA-bd_dom_sf"/>
</dbReference>
<name>A0A917X2N7_9ACTN</name>
<dbReference type="Proteomes" id="UP000608890">
    <property type="component" value="Unassembled WGS sequence"/>
</dbReference>
<organism evidence="2 3">
    <name type="scientific">Micromonospora sonchi</name>
    <dbReference type="NCBI Taxonomy" id="1763543"/>
    <lineage>
        <taxon>Bacteria</taxon>
        <taxon>Bacillati</taxon>
        <taxon>Actinomycetota</taxon>
        <taxon>Actinomycetes</taxon>
        <taxon>Micromonosporales</taxon>
        <taxon>Micromonosporaceae</taxon>
        <taxon>Micromonospora</taxon>
    </lineage>
</organism>
<reference evidence="2" key="1">
    <citation type="journal article" date="2014" name="Int. J. Syst. Evol. Microbiol.">
        <title>Complete genome sequence of Corynebacterium casei LMG S-19264T (=DSM 44701T), isolated from a smear-ripened cheese.</title>
        <authorList>
            <consortium name="US DOE Joint Genome Institute (JGI-PGF)"/>
            <person name="Walter F."/>
            <person name="Albersmeier A."/>
            <person name="Kalinowski J."/>
            <person name="Ruckert C."/>
        </authorList>
    </citation>
    <scope>NUCLEOTIDE SEQUENCE</scope>
    <source>
        <strain evidence="2">CGMCC 4.7312</strain>
    </source>
</reference>
<proteinExistence type="predicted"/>
<keyword evidence="3" id="KW-1185">Reference proteome</keyword>
<accession>A0A917X2N7</accession>
<dbReference type="EMBL" id="BMNB01000027">
    <property type="protein sequence ID" value="GGM57163.1"/>
    <property type="molecule type" value="Genomic_DNA"/>
</dbReference>
<dbReference type="GO" id="GO:0003677">
    <property type="term" value="F:DNA binding"/>
    <property type="evidence" value="ECO:0007669"/>
    <property type="project" value="InterPro"/>
</dbReference>
<dbReference type="SMART" id="SM00530">
    <property type="entry name" value="HTH_XRE"/>
    <property type="match status" value="1"/>
</dbReference>
<dbReference type="Gene3D" id="1.10.260.40">
    <property type="entry name" value="lambda repressor-like DNA-binding domains"/>
    <property type="match status" value="1"/>
</dbReference>
<dbReference type="SUPFAM" id="SSF47413">
    <property type="entry name" value="lambda repressor-like DNA-binding domains"/>
    <property type="match status" value="1"/>
</dbReference>
<comment type="caution">
    <text evidence="2">The sequence shown here is derived from an EMBL/GenBank/DDBJ whole genome shotgun (WGS) entry which is preliminary data.</text>
</comment>
<dbReference type="Pfam" id="PF13560">
    <property type="entry name" value="HTH_31"/>
    <property type="match status" value="1"/>
</dbReference>
<reference evidence="2" key="2">
    <citation type="submission" date="2020-09" db="EMBL/GenBank/DDBJ databases">
        <authorList>
            <person name="Sun Q."/>
            <person name="Zhou Y."/>
        </authorList>
    </citation>
    <scope>NUCLEOTIDE SEQUENCE</scope>
    <source>
        <strain evidence="2">CGMCC 4.7312</strain>
    </source>
</reference>
<dbReference type="CDD" id="cd00093">
    <property type="entry name" value="HTH_XRE"/>
    <property type="match status" value="1"/>
</dbReference>